<evidence type="ECO:0000313" key="8">
    <source>
        <dbReference type="EMBL" id="ADC64435.1"/>
    </source>
</evidence>
<dbReference type="Gene3D" id="1.20.81.30">
    <property type="entry name" value="Type II secretion system (T2SS), domain F"/>
    <property type="match status" value="1"/>
</dbReference>
<dbReference type="InterPro" id="IPR042094">
    <property type="entry name" value="T2SS_GspF_sf"/>
</dbReference>
<feature type="domain" description="Type II secretion system protein GspF" evidence="7">
    <location>
        <begin position="428"/>
        <end position="553"/>
    </location>
</feature>
<dbReference type="InterPro" id="IPR018076">
    <property type="entry name" value="T2SS_GspF_dom"/>
</dbReference>
<feature type="transmembrane region" description="Helical" evidence="6">
    <location>
        <begin position="614"/>
        <end position="632"/>
    </location>
</feature>
<sequence>MIKNENEFTRLAYRIFGERAKRNLTKYYELGRDLQRAMINVPPEVYVATQMLISVILAIVGLIIGIIAAIIVINFVEIPKFQISFPEPILSYWLKYRKFFWASVLAALITLAMYFLGKFLFKIYPGFIISDRKSKINRLLPHAVMFMYSLSRGGMGIIDIFKSIAAYEDVYSEVSKEFAKIVRDIEILSKDLRTALTEAIENTPSENLKDLLHGLITVIDSGGDVTSYLEERAEFYLERARQEQKSFLDFLSLMAESYITAFVAGPLFLIIIQTVMAVMGQGDELMLYSIIYLIIPIGSFMFAMVIKLISPMESGAPPLIKERHRVNRNILPEIEKKVNSWKFRREYLNPIRLLKKYPEAILLFSVPAGMIFVVLGFLNNPFYPSIDWFFKFDDYLFVALIIMLSPYAVFYEIKKRQLNTALKLTPVFLNKLASANESGMPIHKAIAMIAKTETSALKKEIEKIKLDLDWKISLEDALIRFANRIRVFELTRTITLLVEALRSTGNVTEVLRISAKDASNAELLRRERLGNMFMYVIIIYISFFVFIGIVYIISTTFLSVLAESTAKMPQGGFMGLASISEEFYRNVFMHAAVFQGIFAGLVAGVMGEGSFSSGIKHSVVMLTFGYVLFTLFI</sequence>
<evidence type="ECO:0000256" key="1">
    <source>
        <dbReference type="ARBA" id="ARBA00004651"/>
    </source>
</evidence>
<dbReference type="KEGG" id="fpl:Ferp_0253"/>
<dbReference type="PaxDb" id="589924-Ferp_0253"/>
<feature type="transmembrane region" description="Helical" evidence="6">
    <location>
        <begin position="532"/>
        <end position="553"/>
    </location>
</feature>
<keyword evidence="3 6" id="KW-0812">Transmembrane</keyword>
<evidence type="ECO:0000313" key="9">
    <source>
        <dbReference type="Proteomes" id="UP000002613"/>
    </source>
</evidence>
<name>D3S1X8_FERPA</name>
<comment type="subcellular location">
    <subcellularLocation>
        <location evidence="1">Cell membrane</location>
        <topology evidence="1">Multi-pass membrane protein</topology>
    </subcellularLocation>
</comment>
<proteinExistence type="predicted"/>
<gene>
    <name evidence="8" type="ordered locus">Ferp_0253</name>
</gene>
<evidence type="ECO:0000256" key="4">
    <source>
        <dbReference type="ARBA" id="ARBA00022989"/>
    </source>
</evidence>
<organism evidence="8 9">
    <name type="scientific">Ferroglobus placidus (strain DSM 10642 / AEDII12DO)</name>
    <dbReference type="NCBI Taxonomy" id="589924"/>
    <lineage>
        <taxon>Archaea</taxon>
        <taxon>Methanobacteriati</taxon>
        <taxon>Methanobacteriota</taxon>
        <taxon>Archaeoglobi</taxon>
        <taxon>Archaeoglobales</taxon>
        <taxon>Archaeoglobaceae</taxon>
        <taxon>Ferroglobus</taxon>
    </lineage>
</organism>
<dbReference type="EMBL" id="CP001899">
    <property type="protein sequence ID" value="ADC64435.1"/>
    <property type="molecule type" value="Genomic_DNA"/>
</dbReference>
<keyword evidence="2" id="KW-1003">Cell membrane</keyword>
<feature type="transmembrane region" description="Helical" evidence="6">
    <location>
        <begin position="587"/>
        <end position="607"/>
    </location>
</feature>
<dbReference type="RefSeq" id="WP_012964782.1">
    <property type="nucleotide sequence ID" value="NC_013849.1"/>
</dbReference>
<evidence type="ECO:0000256" key="6">
    <source>
        <dbReference type="SAM" id="Phobius"/>
    </source>
</evidence>
<evidence type="ECO:0000259" key="7">
    <source>
        <dbReference type="Pfam" id="PF00482"/>
    </source>
</evidence>
<feature type="transmembrane region" description="Helical" evidence="6">
    <location>
        <begin position="99"/>
        <end position="120"/>
    </location>
</feature>
<evidence type="ECO:0000256" key="2">
    <source>
        <dbReference type="ARBA" id="ARBA00022475"/>
    </source>
</evidence>
<reference evidence="9" key="1">
    <citation type="submission" date="2010-02" db="EMBL/GenBank/DDBJ databases">
        <title>Complete sequence of Ferroglobus placidus DSM 10642.</title>
        <authorList>
            <consortium name="US DOE Joint Genome Institute"/>
            <person name="Lucas S."/>
            <person name="Copeland A."/>
            <person name="Lapidus A."/>
            <person name="Cheng J.-F."/>
            <person name="Bruce D."/>
            <person name="Goodwin L."/>
            <person name="Pitluck S."/>
            <person name="Saunders E."/>
            <person name="Brettin T."/>
            <person name="Detter J.C."/>
            <person name="Han C."/>
            <person name="Tapia R."/>
            <person name="Larimer F."/>
            <person name="Land M."/>
            <person name="Hauser L."/>
            <person name="Kyrpides N."/>
            <person name="Ivanova N."/>
            <person name="Holmes D."/>
            <person name="Lovley D."/>
            <person name="Kyrpides N."/>
            <person name="Anderson I.J."/>
            <person name="Woyke T."/>
        </authorList>
    </citation>
    <scope>NUCLEOTIDE SEQUENCE [LARGE SCALE GENOMIC DNA]</scope>
    <source>
        <strain evidence="9">DSM 10642 / AEDII12DO</strain>
    </source>
</reference>
<feature type="transmembrane region" description="Helical" evidence="6">
    <location>
        <begin position="51"/>
        <end position="78"/>
    </location>
</feature>
<dbReference type="Proteomes" id="UP000002613">
    <property type="component" value="Chromosome"/>
</dbReference>
<keyword evidence="4 6" id="KW-1133">Transmembrane helix</keyword>
<evidence type="ECO:0000256" key="3">
    <source>
        <dbReference type="ARBA" id="ARBA00022692"/>
    </source>
</evidence>
<dbReference type="GO" id="GO:0005886">
    <property type="term" value="C:plasma membrane"/>
    <property type="evidence" value="ECO:0007669"/>
    <property type="project" value="UniProtKB-SubCell"/>
</dbReference>
<dbReference type="PANTHER" id="PTHR35402:SF1">
    <property type="entry name" value="TYPE II SECRETION SYSTEM PROTEIN GSPF DOMAIN-CONTAINING PROTEIN"/>
    <property type="match status" value="1"/>
</dbReference>
<dbReference type="HOGENOM" id="CLU_017646_1_1_2"/>
<keyword evidence="9" id="KW-1185">Reference proteome</keyword>
<feature type="transmembrane region" description="Helical" evidence="6">
    <location>
        <begin position="258"/>
        <end position="279"/>
    </location>
</feature>
<dbReference type="STRING" id="589924.Ferp_0253"/>
<dbReference type="Pfam" id="PF00482">
    <property type="entry name" value="T2SSF"/>
    <property type="match status" value="2"/>
</dbReference>
<dbReference type="GeneID" id="8777748"/>
<dbReference type="PANTHER" id="PTHR35402">
    <property type="entry name" value="INTEGRAL MEMBRANE PROTEIN-RELATED"/>
    <property type="match status" value="1"/>
</dbReference>
<reference evidence="8 9" key="2">
    <citation type="journal article" date="2011" name="Stand. Genomic Sci.">
        <title>Complete genome sequence of Ferroglobus placidus AEDII12DO.</title>
        <authorList>
            <person name="Anderson I."/>
            <person name="Risso C."/>
            <person name="Holmes D."/>
            <person name="Lucas S."/>
            <person name="Copeland A."/>
            <person name="Lapidus A."/>
            <person name="Cheng J.F."/>
            <person name="Bruce D."/>
            <person name="Goodwin L."/>
            <person name="Pitluck S."/>
            <person name="Saunders E."/>
            <person name="Brettin T."/>
            <person name="Detter J.C."/>
            <person name="Han C."/>
            <person name="Tapia R."/>
            <person name="Larimer F."/>
            <person name="Land M."/>
            <person name="Hauser L."/>
            <person name="Woyke T."/>
            <person name="Lovley D."/>
            <person name="Kyrpides N."/>
            <person name="Ivanova N."/>
        </authorList>
    </citation>
    <scope>NUCLEOTIDE SEQUENCE [LARGE SCALE GENOMIC DNA]</scope>
    <source>
        <strain evidence="9">DSM 10642 / AEDII12DO</strain>
    </source>
</reference>
<dbReference type="InterPro" id="IPR056569">
    <property type="entry name" value="ArlJ-like"/>
</dbReference>
<dbReference type="AlphaFoldDB" id="D3S1X8"/>
<evidence type="ECO:0000256" key="5">
    <source>
        <dbReference type="ARBA" id="ARBA00023136"/>
    </source>
</evidence>
<feature type="transmembrane region" description="Helical" evidence="6">
    <location>
        <begin position="285"/>
        <end position="306"/>
    </location>
</feature>
<feature type="transmembrane region" description="Helical" evidence="6">
    <location>
        <begin position="360"/>
        <end position="383"/>
    </location>
</feature>
<feature type="transmembrane region" description="Helical" evidence="6">
    <location>
        <begin position="395"/>
        <end position="413"/>
    </location>
</feature>
<accession>D3S1X8</accession>
<dbReference type="eggNOG" id="arCOG01808">
    <property type="taxonomic scope" value="Archaea"/>
</dbReference>
<keyword evidence="5 6" id="KW-0472">Membrane</keyword>
<feature type="domain" description="Type II secretion system protein GspF" evidence="7">
    <location>
        <begin position="146"/>
        <end position="272"/>
    </location>
</feature>
<dbReference type="OrthoDB" id="12374at2157"/>
<protein>
    <submittedName>
        <fullName evidence="8">Type II secretion system F domain protein</fullName>
    </submittedName>
</protein>